<sequence>MAEEAVLPFEVLENVKQLNGPVMELELQLRVLLKSCRRQSLSLLTPVERASTFLCLSKALTTLFSFHLRTSGICPEKHAAHSEVERVSLYNDKVMKALDQSKGALQPTSAIDVGAANRFIEHAIPDLSADQKRRMWEVSKIQNQKQNHRKRSGGGSTIAPDLGPKLKRRSVAEDAADFLIEASKELLVIQQNQVLEDPP</sequence>
<keyword evidence="1" id="KW-0238">DNA-binding</keyword>
<dbReference type="PANTHER" id="PTHR15341:SF3">
    <property type="entry name" value="NUCLEAR NUCLEIC ACID-BINDING PROTEIN C1D"/>
    <property type="match status" value="1"/>
</dbReference>
<evidence type="ECO:0000313" key="4">
    <source>
        <dbReference type="Proteomes" id="UP001497512"/>
    </source>
</evidence>
<feature type="region of interest" description="Disordered" evidence="2">
    <location>
        <begin position="142"/>
        <end position="166"/>
    </location>
</feature>
<proteinExistence type="inferred from homology"/>
<comment type="similarity">
    <text evidence="1">Belongs to the C1D family.</text>
</comment>
<keyword evidence="1" id="KW-0698">rRNA processing</keyword>
<dbReference type="EMBL" id="OZ019901">
    <property type="protein sequence ID" value="CAK9237017.1"/>
    <property type="molecule type" value="Genomic_DNA"/>
</dbReference>
<keyword evidence="1" id="KW-0694">RNA-binding</keyword>
<protein>
    <recommendedName>
        <fullName evidence="1">Nuclear nucleic acid-binding protein C1D</fullName>
    </recommendedName>
</protein>
<comment type="function">
    <text evidence="1">Plays a role in the recruitment of the exosome to pre-rRNA to mediate the 3'-5' end processing of the 5.8S rRNA.</text>
</comment>
<comment type="subcellular location">
    <subcellularLocation>
        <location evidence="1">Cytoplasm</location>
    </subcellularLocation>
    <subcellularLocation>
        <location evidence="1">Nucleus</location>
        <location evidence="1">Nucleolus</location>
    </subcellularLocation>
    <subcellularLocation>
        <location evidence="1">Nucleus</location>
    </subcellularLocation>
</comment>
<keyword evidence="1" id="KW-0539">Nucleus</keyword>
<keyword evidence="1" id="KW-0963">Cytoplasm</keyword>
<dbReference type="InterPro" id="IPR011082">
    <property type="entry name" value="Exosome-assoc_fac/DNA_repair"/>
</dbReference>
<evidence type="ECO:0000256" key="2">
    <source>
        <dbReference type="SAM" id="MobiDB-lite"/>
    </source>
</evidence>
<keyword evidence="4" id="KW-1185">Reference proteome</keyword>
<comment type="subunit">
    <text evidence="1">Monomer and homodimer.</text>
</comment>
<dbReference type="PANTHER" id="PTHR15341">
    <property type="entry name" value="SUN-COR STEROID HORMONE RECEPTOR CO-REPRESSOR"/>
    <property type="match status" value="1"/>
</dbReference>
<reference evidence="3" key="1">
    <citation type="submission" date="2024-02" db="EMBL/GenBank/DDBJ databases">
        <authorList>
            <consortium name="ELIXIR-Norway"/>
            <consortium name="Elixir Norway"/>
        </authorList>
    </citation>
    <scope>NUCLEOTIDE SEQUENCE</scope>
</reference>
<evidence type="ECO:0000313" key="3">
    <source>
        <dbReference type="EMBL" id="CAK9237017.1"/>
    </source>
</evidence>
<gene>
    <name evidence="3" type="ORF">CSSPTR1EN2_LOCUS23417</name>
</gene>
<organism evidence="3 4">
    <name type="scientific">Sphagnum troendelagicum</name>
    <dbReference type="NCBI Taxonomy" id="128251"/>
    <lineage>
        <taxon>Eukaryota</taxon>
        <taxon>Viridiplantae</taxon>
        <taxon>Streptophyta</taxon>
        <taxon>Embryophyta</taxon>
        <taxon>Bryophyta</taxon>
        <taxon>Sphagnophytina</taxon>
        <taxon>Sphagnopsida</taxon>
        <taxon>Sphagnales</taxon>
        <taxon>Sphagnaceae</taxon>
        <taxon>Sphagnum</taxon>
    </lineage>
</organism>
<evidence type="ECO:0000256" key="1">
    <source>
        <dbReference type="RuleBase" id="RU368003"/>
    </source>
</evidence>
<dbReference type="Proteomes" id="UP001497512">
    <property type="component" value="Chromosome 9"/>
</dbReference>
<name>A0ABP0V7U3_9BRYO</name>
<accession>A0ABP0V7U3</accession>